<comment type="caution">
    <text evidence="1">The sequence shown here is derived from an EMBL/GenBank/DDBJ whole genome shotgun (WGS) entry which is preliminary data.</text>
</comment>
<dbReference type="EMBL" id="MEIA01000078">
    <property type="protein sequence ID" value="OJF14852.1"/>
    <property type="molecule type" value="Genomic_DNA"/>
</dbReference>
<dbReference type="Pfam" id="PF10824">
    <property type="entry name" value="T7SS_ESX_EspC"/>
    <property type="match status" value="1"/>
</dbReference>
<organism evidence="1 2">
    <name type="scientific">Couchioplanes caeruleus subsp. caeruleus</name>
    <dbReference type="NCBI Taxonomy" id="56427"/>
    <lineage>
        <taxon>Bacteria</taxon>
        <taxon>Bacillati</taxon>
        <taxon>Actinomycetota</taxon>
        <taxon>Actinomycetes</taxon>
        <taxon>Micromonosporales</taxon>
        <taxon>Micromonosporaceae</taxon>
        <taxon>Couchioplanes</taxon>
    </lineage>
</organism>
<dbReference type="GO" id="GO:0009306">
    <property type="term" value="P:protein secretion"/>
    <property type="evidence" value="ECO:0007669"/>
    <property type="project" value="InterPro"/>
</dbReference>
<name>A0A1K0GU73_9ACTN</name>
<dbReference type="AlphaFoldDB" id="A0A1K0GU73"/>
<protein>
    <recommendedName>
        <fullName evidence="3">Excreted virulence factor EspC (Type VII ESX diderm)</fullName>
    </recommendedName>
</protein>
<keyword evidence="2" id="KW-1185">Reference proteome</keyword>
<gene>
    <name evidence="1" type="ORF">BG844_07465</name>
</gene>
<reference evidence="1 2" key="1">
    <citation type="submission" date="2016-09" db="EMBL/GenBank/DDBJ databases">
        <title>Couchioplanes caeruleus draft genome sequence.</title>
        <authorList>
            <person name="Sheehan J."/>
            <person name="Caffrey P."/>
        </authorList>
    </citation>
    <scope>NUCLEOTIDE SEQUENCE [LARGE SCALE GENOMIC DNA]</scope>
    <source>
        <strain evidence="1 2">DSM 43634</strain>
    </source>
</reference>
<sequence>MTQPDIELSSGAVRKHAGAVDGVADMLNEALAGAAYVQASAESYGKMVGGLFTGILNPFQDRSIGEMKNAVSATQGLADALRAMADDFDMTDAEAARRIGGK</sequence>
<evidence type="ECO:0008006" key="3">
    <source>
        <dbReference type="Google" id="ProtNLM"/>
    </source>
</evidence>
<evidence type="ECO:0000313" key="2">
    <source>
        <dbReference type="Proteomes" id="UP000182486"/>
    </source>
</evidence>
<dbReference type="InterPro" id="IPR022536">
    <property type="entry name" value="EspC"/>
</dbReference>
<evidence type="ECO:0000313" key="1">
    <source>
        <dbReference type="EMBL" id="OJF14852.1"/>
    </source>
</evidence>
<dbReference type="RefSeq" id="WP_071804080.1">
    <property type="nucleotide sequence ID" value="NZ_MEIA01000078.1"/>
</dbReference>
<dbReference type="Proteomes" id="UP000182486">
    <property type="component" value="Unassembled WGS sequence"/>
</dbReference>
<proteinExistence type="predicted"/>
<accession>A0A1K0GU73</accession>